<keyword evidence="3" id="KW-1185">Reference proteome</keyword>
<dbReference type="PANTHER" id="PTHR43798:SF33">
    <property type="entry name" value="HYDROLASE, PUTATIVE (AFU_ORTHOLOGUE AFUA_2G14860)-RELATED"/>
    <property type="match status" value="1"/>
</dbReference>
<dbReference type="InterPro" id="IPR050266">
    <property type="entry name" value="AB_hydrolase_sf"/>
</dbReference>
<dbReference type="GO" id="GO:0016787">
    <property type="term" value="F:hydrolase activity"/>
    <property type="evidence" value="ECO:0007669"/>
    <property type="project" value="UniProtKB-KW"/>
</dbReference>
<protein>
    <submittedName>
        <fullName evidence="2">Alpha/beta fold hydrolase</fullName>
    </submittedName>
</protein>
<dbReference type="SUPFAM" id="SSF53474">
    <property type="entry name" value="alpha/beta-Hydrolases"/>
    <property type="match status" value="1"/>
</dbReference>
<dbReference type="InterPro" id="IPR029058">
    <property type="entry name" value="AB_hydrolase_fold"/>
</dbReference>
<dbReference type="PRINTS" id="PR00111">
    <property type="entry name" value="ABHYDROLASE"/>
</dbReference>
<evidence type="ECO:0000313" key="3">
    <source>
        <dbReference type="Proteomes" id="UP001501265"/>
    </source>
</evidence>
<dbReference type="Pfam" id="PF00561">
    <property type="entry name" value="Abhydrolase_1"/>
    <property type="match status" value="1"/>
</dbReference>
<evidence type="ECO:0000313" key="2">
    <source>
        <dbReference type="EMBL" id="GAA4814059.1"/>
    </source>
</evidence>
<sequence>MSPEPIAARRVLVDGVSTLYYEHGAGTPVLLVPGVASSARDWFPVMRELGDTCRVLAPALPGLGGTGPLPGVEPPRVASFLAGFLKALGVDGVTAVGHSYGGLLVAELALSHPELVDRLVLVDASGLGRAAHPAALALGVLPARAADLVSWLTAVPGFEAAMALSSLLLLRQPWRVPPQTWLAQARLSGSRQAVRTSLEVFREGANLTGQRPGILVVDRLADIRVPTLVVWGATDCLFPLWQARSAVRELPNGRLVVLMGAGHVAHLDRHTDFMDAVGPFVRDRLDRVP</sequence>
<organism evidence="2 3">
    <name type="scientific">Streptomyces ziwulingensis</name>
    <dbReference type="NCBI Taxonomy" id="1045501"/>
    <lineage>
        <taxon>Bacteria</taxon>
        <taxon>Bacillati</taxon>
        <taxon>Actinomycetota</taxon>
        <taxon>Actinomycetes</taxon>
        <taxon>Kitasatosporales</taxon>
        <taxon>Streptomycetaceae</taxon>
        <taxon>Streptomyces</taxon>
    </lineage>
</organism>
<dbReference type="PRINTS" id="PR00412">
    <property type="entry name" value="EPOXHYDRLASE"/>
</dbReference>
<dbReference type="InterPro" id="IPR000639">
    <property type="entry name" value="Epox_hydrolase-like"/>
</dbReference>
<dbReference type="InterPro" id="IPR000073">
    <property type="entry name" value="AB_hydrolase_1"/>
</dbReference>
<reference evidence="3" key="1">
    <citation type="journal article" date="2019" name="Int. J. Syst. Evol. Microbiol.">
        <title>The Global Catalogue of Microorganisms (GCM) 10K type strain sequencing project: providing services to taxonomists for standard genome sequencing and annotation.</title>
        <authorList>
            <consortium name="The Broad Institute Genomics Platform"/>
            <consortium name="The Broad Institute Genome Sequencing Center for Infectious Disease"/>
            <person name="Wu L."/>
            <person name="Ma J."/>
        </authorList>
    </citation>
    <scope>NUCLEOTIDE SEQUENCE [LARGE SCALE GENOMIC DNA]</scope>
    <source>
        <strain evidence="3">JCM 18081</strain>
    </source>
</reference>
<gene>
    <name evidence="2" type="ORF">GCM10023220_52180</name>
</gene>
<accession>A0ABP9CN90</accession>
<feature type="domain" description="AB hydrolase-1" evidence="1">
    <location>
        <begin position="28"/>
        <end position="268"/>
    </location>
</feature>
<proteinExistence type="predicted"/>
<comment type="caution">
    <text evidence="2">The sequence shown here is derived from an EMBL/GenBank/DDBJ whole genome shotgun (WGS) entry which is preliminary data.</text>
</comment>
<dbReference type="PANTHER" id="PTHR43798">
    <property type="entry name" value="MONOACYLGLYCEROL LIPASE"/>
    <property type="match status" value="1"/>
</dbReference>
<dbReference type="Gene3D" id="3.40.50.1820">
    <property type="entry name" value="alpha/beta hydrolase"/>
    <property type="match status" value="1"/>
</dbReference>
<keyword evidence="2" id="KW-0378">Hydrolase</keyword>
<dbReference type="EMBL" id="BAABIG010000056">
    <property type="protein sequence ID" value="GAA4814059.1"/>
    <property type="molecule type" value="Genomic_DNA"/>
</dbReference>
<dbReference type="RefSeq" id="WP_345622641.1">
    <property type="nucleotide sequence ID" value="NZ_BAABIG010000056.1"/>
</dbReference>
<dbReference type="Proteomes" id="UP001501265">
    <property type="component" value="Unassembled WGS sequence"/>
</dbReference>
<evidence type="ECO:0000259" key="1">
    <source>
        <dbReference type="Pfam" id="PF00561"/>
    </source>
</evidence>
<name>A0ABP9CN90_9ACTN</name>